<dbReference type="NCBIfam" id="TIGR02595">
    <property type="entry name" value="PEP_CTERM"/>
    <property type="match status" value="1"/>
</dbReference>
<evidence type="ECO:0000313" key="3">
    <source>
        <dbReference type="EMBL" id="PSW20809.1"/>
    </source>
</evidence>
<comment type="caution">
    <text evidence="3">The sequence shown here is derived from an EMBL/GenBank/DDBJ whole genome shotgun (WGS) entry which is preliminary data.</text>
</comment>
<dbReference type="Pfam" id="PF07589">
    <property type="entry name" value="PEP-CTERM"/>
    <property type="match status" value="1"/>
</dbReference>
<gene>
    <name evidence="3" type="ORF">C9I98_08200</name>
</gene>
<feature type="signal peptide" evidence="1">
    <location>
        <begin position="1"/>
        <end position="21"/>
    </location>
</feature>
<feature type="chain" id="PRO_5015642397" evidence="1">
    <location>
        <begin position="22"/>
        <end position="220"/>
    </location>
</feature>
<dbReference type="AlphaFoldDB" id="A0A2T3NX76"/>
<keyword evidence="1" id="KW-0732">Signal</keyword>
<reference evidence="3 4" key="1">
    <citation type="submission" date="2018-01" db="EMBL/GenBank/DDBJ databases">
        <title>Whole genome sequencing of Histamine producing bacteria.</title>
        <authorList>
            <person name="Butler K."/>
        </authorList>
    </citation>
    <scope>NUCLEOTIDE SEQUENCE [LARGE SCALE GENOMIC DNA]</scope>
    <source>
        <strain evidence="3 4">DSM 100436</strain>
    </source>
</reference>
<evidence type="ECO:0000313" key="4">
    <source>
        <dbReference type="Proteomes" id="UP000241771"/>
    </source>
</evidence>
<feature type="domain" description="Ice-binding protein C-terminal" evidence="2">
    <location>
        <begin position="195"/>
        <end position="216"/>
    </location>
</feature>
<proteinExistence type="predicted"/>
<accession>A0A2T3NX76</accession>
<evidence type="ECO:0000259" key="2">
    <source>
        <dbReference type="Pfam" id="PF07589"/>
    </source>
</evidence>
<name>A0A2T3NX76_9GAMM</name>
<keyword evidence="4" id="KW-1185">Reference proteome</keyword>
<dbReference type="EMBL" id="PYMA01000003">
    <property type="protein sequence ID" value="PSW20809.1"/>
    <property type="molecule type" value="Genomic_DNA"/>
</dbReference>
<dbReference type="RefSeq" id="WP_036826000.1">
    <property type="nucleotide sequence ID" value="NZ_JGVO01000698.1"/>
</dbReference>
<protein>
    <submittedName>
        <fullName evidence="3">PEP-CTERM sorting domain-containing protein</fullName>
    </submittedName>
</protein>
<evidence type="ECO:0000256" key="1">
    <source>
        <dbReference type="SAM" id="SignalP"/>
    </source>
</evidence>
<sequence length="220" mass="23459">MRYCAYLFALILGTISINASAGWIQFDDNDGMCTDTVLSNEHSVCEDYAASQLTFDVDGGTLTVAGGTSVGLLPIAANNVIQDIDPINGGLGNNGRIDGESTGNAFVFIEFLQFTFDFDVLISGIQFNDGNHGDTYIGNEPIGINLSSYAVDGDGYAQGVDIALSQGESLFVYAMNWNSVYVEALNFGLASGQATVPEPTMLSLFGLGLLGLYRRRSRNT</sequence>
<dbReference type="Proteomes" id="UP000241771">
    <property type="component" value="Unassembled WGS sequence"/>
</dbReference>
<organism evidence="3 4">
    <name type="scientific">Photobacterium sanctipauli</name>
    <dbReference type="NCBI Taxonomy" id="1342794"/>
    <lineage>
        <taxon>Bacteria</taxon>
        <taxon>Pseudomonadati</taxon>
        <taxon>Pseudomonadota</taxon>
        <taxon>Gammaproteobacteria</taxon>
        <taxon>Vibrionales</taxon>
        <taxon>Vibrionaceae</taxon>
        <taxon>Photobacterium</taxon>
    </lineage>
</organism>
<dbReference type="InterPro" id="IPR013424">
    <property type="entry name" value="Ice-binding_C"/>
</dbReference>